<dbReference type="Proteomes" id="UP000523955">
    <property type="component" value="Unassembled WGS sequence"/>
</dbReference>
<keyword evidence="1" id="KW-1133">Transmembrane helix</keyword>
<gene>
    <name evidence="4" type="ORF">H5V45_10910</name>
</gene>
<evidence type="ECO:0000259" key="3">
    <source>
        <dbReference type="Pfam" id="PF01759"/>
    </source>
</evidence>
<name>A0A7X0RGD0_9ACTN</name>
<evidence type="ECO:0000313" key="5">
    <source>
        <dbReference type="Proteomes" id="UP000523955"/>
    </source>
</evidence>
<feature type="transmembrane region" description="Helical" evidence="1">
    <location>
        <begin position="173"/>
        <end position="191"/>
    </location>
</feature>
<dbReference type="Gene3D" id="2.40.50.120">
    <property type="match status" value="1"/>
</dbReference>
<feature type="domain" description="Netrin module non-TIMP type" evidence="3">
    <location>
        <begin position="50"/>
        <end position="116"/>
    </location>
</feature>
<protein>
    <recommendedName>
        <fullName evidence="3">Netrin module non-TIMP type domain-containing protein</fullName>
    </recommendedName>
</protein>
<dbReference type="SUPFAM" id="SSF50242">
    <property type="entry name" value="TIMP-like"/>
    <property type="match status" value="1"/>
</dbReference>
<dbReference type="RefSeq" id="WP_185252947.1">
    <property type="nucleotide sequence ID" value="NZ_JACKXE010000001.1"/>
</dbReference>
<evidence type="ECO:0000256" key="1">
    <source>
        <dbReference type="SAM" id="Phobius"/>
    </source>
</evidence>
<evidence type="ECO:0000256" key="2">
    <source>
        <dbReference type="SAM" id="SignalP"/>
    </source>
</evidence>
<keyword evidence="1" id="KW-0472">Membrane</keyword>
<dbReference type="InterPro" id="IPR018933">
    <property type="entry name" value="Netrin_module_non-TIMP"/>
</dbReference>
<feature type="signal peptide" evidence="2">
    <location>
        <begin position="1"/>
        <end position="29"/>
    </location>
</feature>
<organism evidence="4 5">
    <name type="scientific">Nocardioides luti</name>
    <dbReference type="NCBI Taxonomy" id="2761101"/>
    <lineage>
        <taxon>Bacteria</taxon>
        <taxon>Bacillati</taxon>
        <taxon>Actinomycetota</taxon>
        <taxon>Actinomycetes</taxon>
        <taxon>Propionibacteriales</taxon>
        <taxon>Nocardioidaceae</taxon>
        <taxon>Nocardioides</taxon>
    </lineage>
</organism>
<keyword evidence="5" id="KW-1185">Reference proteome</keyword>
<proteinExistence type="predicted"/>
<reference evidence="4 5" key="1">
    <citation type="submission" date="2020-08" db="EMBL/GenBank/DDBJ databases">
        <authorList>
            <person name="Seo M.-J."/>
        </authorList>
    </citation>
    <scope>NUCLEOTIDE SEQUENCE [LARGE SCALE GENOMIC DNA]</scope>
    <source>
        <strain evidence="4 5">KIGAM211</strain>
    </source>
</reference>
<comment type="caution">
    <text evidence="4">The sequence shown here is derived from an EMBL/GenBank/DDBJ whole genome shotgun (WGS) entry which is preliminary data.</text>
</comment>
<sequence length="198" mass="20105">MLASVGRLLAALLLAGLGLVLLGSGPASACPASGGSNGSTQDHTKDASDVFLGDVTAQSRTDELVTYDVTVDRVYKGGVASEDVQVTTSAAARSCTGVELTVGRTYVFFAQAGDQSGDDLSITRADGTARASGDFRAEVEKLLGSGRAPVPPEPDKAVFTRVGDATTTSLTRLAAPGAALTLVGLLGLVVVRRVGRHS</sequence>
<dbReference type="Pfam" id="PF01759">
    <property type="entry name" value="NTR"/>
    <property type="match status" value="1"/>
</dbReference>
<dbReference type="InterPro" id="IPR008993">
    <property type="entry name" value="TIMP-like_OB-fold"/>
</dbReference>
<feature type="chain" id="PRO_5031180010" description="Netrin module non-TIMP type domain-containing protein" evidence="2">
    <location>
        <begin position="30"/>
        <end position="198"/>
    </location>
</feature>
<accession>A0A7X0RGD0</accession>
<evidence type="ECO:0000313" key="4">
    <source>
        <dbReference type="EMBL" id="MBB6627826.1"/>
    </source>
</evidence>
<dbReference type="AlphaFoldDB" id="A0A7X0RGD0"/>
<dbReference type="EMBL" id="JACKXE010000001">
    <property type="protein sequence ID" value="MBB6627826.1"/>
    <property type="molecule type" value="Genomic_DNA"/>
</dbReference>
<keyword evidence="1" id="KW-0812">Transmembrane</keyword>
<keyword evidence="2" id="KW-0732">Signal</keyword>